<evidence type="ECO:0000259" key="8">
    <source>
        <dbReference type="Pfam" id="PF02687"/>
    </source>
</evidence>
<dbReference type="GO" id="GO:0022857">
    <property type="term" value="F:transmembrane transporter activity"/>
    <property type="evidence" value="ECO:0007669"/>
    <property type="project" value="TreeGrafter"/>
</dbReference>
<dbReference type="EMBL" id="MHRK01000062">
    <property type="protein sequence ID" value="OHA21974.1"/>
    <property type="molecule type" value="Genomic_DNA"/>
</dbReference>
<evidence type="ECO:0000256" key="1">
    <source>
        <dbReference type="ARBA" id="ARBA00004651"/>
    </source>
</evidence>
<dbReference type="Pfam" id="PF12704">
    <property type="entry name" value="MacB_PCD"/>
    <property type="match status" value="1"/>
</dbReference>
<sequence length="412" mass="44924">MIFHHQIETAFKALRRHRSRTLLTILGIVIGITSIILVMSLGQGAQDLILSQIQGMGSKTIAVAPGRQPTGPSDAAQIFSDSLKEKDLVALKNKNNVPNLKAVMPIVFGGESSSYGSETYRLTFFGATDLMSSIFDLQPEIGEFINEDDVRSRADVVVLGYKVKDKLFGEKNALGEKIRIKNRNFRVIGVLPKKGQVSFFNFDEIAIVPYTTAQQYILGIKYFHRFIVEADEDENIDRTVADIKATLRDSHNITDPEKDDFFVETQADLADRLGLITTILTVFLSGVAGISLLVGGVGIMNIMFVSVTERTREIGLRKALGATNRDIMTQFLMEAVILTSVGGIVGILLGSGLGALISFVLSKTVIASWSFSFPILGAVLGLGVSATIGLIFGIFPAREAARKSPMEALRYE</sequence>
<dbReference type="PANTHER" id="PTHR30572:SF4">
    <property type="entry name" value="ABC TRANSPORTER PERMEASE YTRF"/>
    <property type="match status" value="1"/>
</dbReference>
<evidence type="ECO:0000256" key="4">
    <source>
        <dbReference type="ARBA" id="ARBA00022989"/>
    </source>
</evidence>
<feature type="transmembrane region" description="Helical" evidence="7">
    <location>
        <begin position="335"/>
        <end position="361"/>
    </location>
</feature>
<evidence type="ECO:0000313" key="10">
    <source>
        <dbReference type="EMBL" id="OHA21974.1"/>
    </source>
</evidence>
<feature type="transmembrane region" description="Helical" evidence="7">
    <location>
        <begin position="282"/>
        <end position="307"/>
    </location>
</feature>
<evidence type="ECO:0000256" key="7">
    <source>
        <dbReference type="SAM" id="Phobius"/>
    </source>
</evidence>
<feature type="domain" description="ABC3 transporter permease C-terminal" evidence="8">
    <location>
        <begin position="287"/>
        <end position="405"/>
    </location>
</feature>
<keyword evidence="2" id="KW-1003">Cell membrane</keyword>
<dbReference type="PANTHER" id="PTHR30572">
    <property type="entry name" value="MEMBRANE COMPONENT OF TRANSPORTER-RELATED"/>
    <property type="match status" value="1"/>
</dbReference>
<protein>
    <recommendedName>
        <fullName evidence="12">Multidrug ABC transporter substrate-binding protein</fullName>
    </recommendedName>
</protein>
<comment type="caution">
    <text evidence="10">The sequence shown here is derived from an EMBL/GenBank/DDBJ whole genome shotgun (WGS) entry which is preliminary data.</text>
</comment>
<evidence type="ECO:0000256" key="6">
    <source>
        <dbReference type="ARBA" id="ARBA00038076"/>
    </source>
</evidence>
<name>A0A1G2ME28_9BACT</name>
<reference evidence="10 11" key="1">
    <citation type="journal article" date="2016" name="Nat. Commun.">
        <title>Thousands of microbial genomes shed light on interconnected biogeochemical processes in an aquifer system.</title>
        <authorList>
            <person name="Anantharaman K."/>
            <person name="Brown C.T."/>
            <person name="Hug L.A."/>
            <person name="Sharon I."/>
            <person name="Castelle C.J."/>
            <person name="Probst A.J."/>
            <person name="Thomas B.C."/>
            <person name="Singh A."/>
            <person name="Wilkins M.J."/>
            <person name="Karaoz U."/>
            <person name="Brodie E.L."/>
            <person name="Williams K.H."/>
            <person name="Hubbard S.S."/>
            <person name="Banfield J.F."/>
        </authorList>
    </citation>
    <scope>NUCLEOTIDE SEQUENCE [LARGE SCALE GENOMIC DNA]</scope>
</reference>
<evidence type="ECO:0000313" key="11">
    <source>
        <dbReference type="Proteomes" id="UP000177130"/>
    </source>
</evidence>
<keyword evidence="5 7" id="KW-0472">Membrane</keyword>
<keyword evidence="3 7" id="KW-0812">Transmembrane</keyword>
<feature type="domain" description="MacB-like periplasmic core" evidence="9">
    <location>
        <begin position="21"/>
        <end position="245"/>
    </location>
</feature>
<comment type="similarity">
    <text evidence="6">Belongs to the ABC-4 integral membrane protein family.</text>
</comment>
<dbReference type="InterPro" id="IPR025857">
    <property type="entry name" value="MacB_PCD"/>
</dbReference>
<dbReference type="Proteomes" id="UP000177130">
    <property type="component" value="Unassembled WGS sequence"/>
</dbReference>
<dbReference type="AlphaFoldDB" id="A0A1G2ME28"/>
<dbReference type="GO" id="GO:0005886">
    <property type="term" value="C:plasma membrane"/>
    <property type="evidence" value="ECO:0007669"/>
    <property type="project" value="UniProtKB-SubCell"/>
</dbReference>
<evidence type="ECO:0000256" key="2">
    <source>
        <dbReference type="ARBA" id="ARBA00022475"/>
    </source>
</evidence>
<accession>A0A1G2ME28</accession>
<dbReference type="InterPro" id="IPR050250">
    <property type="entry name" value="Macrolide_Exporter_MacB"/>
</dbReference>
<dbReference type="InterPro" id="IPR003838">
    <property type="entry name" value="ABC3_permease_C"/>
</dbReference>
<organism evidence="10 11">
    <name type="scientific">Candidatus Taylorbacteria bacterium RIFCSPHIGHO2_02_FULL_43_32b</name>
    <dbReference type="NCBI Taxonomy" id="1802306"/>
    <lineage>
        <taxon>Bacteria</taxon>
        <taxon>Candidatus Tayloriibacteriota</taxon>
    </lineage>
</organism>
<feature type="transmembrane region" description="Helical" evidence="7">
    <location>
        <begin position="21"/>
        <end position="42"/>
    </location>
</feature>
<dbReference type="Pfam" id="PF02687">
    <property type="entry name" value="FtsX"/>
    <property type="match status" value="1"/>
</dbReference>
<comment type="subcellular location">
    <subcellularLocation>
        <location evidence="1">Cell membrane</location>
        <topology evidence="1">Multi-pass membrane protein</topology>
    </subcellularLocation>
</comment>
<evidence type="ECO:0008006" key="12">
    <source>
        <dbReference type="Google" id="ProtNLM"/>
    </source>
</evidence>
<proteinExistence type="inferred from homology"/>
<evidence type="ECO:0000256" key="5">
    <source>
        <dbReference type="ARBA" id="ARBA00023136"/>
    </source>
</evidence>
<keyword evidence="4 7" id="KW-1133">Transmembrane helix</keyword>
<gene>
    <name evidence="10" type="ORF">A3C72_01095</name>
</gene>
<evidence type="ECO:0000256" key="3">
    <source>
        <dbReference type="ARBA" id="ARBA00022692"/>
    </source>
</evidence>
<evidence type="ECO:0000259" key="9">
    <source>
        <dbReference type="Pfam" id="PF12704"/>
    </source>
</evidence>
<feature type="transmembrane region" description="Helical" evidence="7">
    <location>
        <begin position="373"/>
        <end position="395"/>
    </location>
</feature>
<dbReference type="STRING" id="1802306.A3C72_01095"/>